<dbReference type="OrthoDB" id="3180855at2"/>
<dbReference type="GO" id="GO:0000287">
    <property type="term" value="F:magnesium ion binding"/>
    <property type="evidence" value="ECO:0007669"/>
    <property type="project" value="TreeGrafter"/>
</dbReference>
<dbReference type="InterPro" id="IPR036412">
    <property type="entry name" value="HAD-like_sf"/>
</dbReference>
<dbReference type="InterPro" id="IPR000150">
    <property type="entry name" value="Cof"/>
</dbReference>
<dbReference type="KEGG" id="cei:CEPID_11705"/>
<dbReference type="Pfam" id="PF08282">
    <property type="entry name" value="Hydrolase_3"/>
    <property type="match status" value="1"/>
</dbReference>
<organism evidence="1 2">
    <name type="scientific">Corynebacterium epidermidicanis</name>
    <dbReference type="NCBI Taxonomy" id="1050174"/>
    <lineage>
        <taxon>Bacteria</taxon>
        <taxon>Bacillati</taxon>
        <taxon>Actinomycetota</taxon>
        <taxon>Actinomycetes</taxon>
        <taxon>Mycobacteriales</taxon>
        <taxon>Corynebacteriaceae</taxon>
        <taxon>Corynebacterium</taxon>
    </lineage>
</organism>
<dbReference type="Gene3D" id="3.40.50.1000">
    <property type="entry name" value="HAD superfamily/HAD-like"/>
    <property type="match status" value="1"/>
</dbReference>
<evidence type="ECO:0000313" key="2">
    <source>
        <dbReference type="Proteomes" id="UP000035368"/>
    </source>
</evidence>
<gene>
    <name evidence="1" type="ORF">CEPID_11705</name>
</gene>
<dbReference type="Gene3D" id="3.30.1240.10">
    <property type="match status" value="1"/>
</dbReference>
<keyword evidence="2" id="KW-1185">Reference proteome</keyword>
<dbReference type="NCBIfam" id="TIGR00099">
    <property type="entry name" value="Cof-subfamily"/>
    <property type="match status" value="1"/>
</dbReference>
<dbReference type="PANTHER" id="PTHR10000:SF8">
    <property type="entry name" value="HAD SUPERFAMILY HYDROLASE-LIKE, TYPE 3"/>
    <property type="match status" value="1"/>
</dbReference>
<reference evidence="1 2" key="1">
    <citation type="submission" date="2015-05" db="EMBL/GenBank/DDBJ databases">
        <title>Complete genome sequence of Corynebacterium epidermidicanis DSM 45586, isolated from the skin of a dog suffering from pruritus.</title>
        <authorList>
            <person name="Ruckert C."/>
            <person name="Albersmeier A."/>
            <person name="Winkler A."/>
            <person name="Tauch A."/>
        </authorList>
    </citation>
    <scope>NUCLEOTIDE SEQUENCE [LARGE SCALE GENOMIC DNA]</scope>
    <source>
        <strain evidence="1 2">DSM 45586</strain>
    </source>
</reference>
<name>A0A0G3GST5_9CORY</name>
<dbReference type="PANTHER" id="PTHR10000">
    <property type="entry name" value="PHOSPHOSERINE PHOSPHATASE"/>
    <property type="match status" value="1"/>
</dbReference>
<proteinExistence type="predicted"/>
<sequence length="275" mass="28920">MSGRPQLICCDVDGTLLDDRERIPADVRAVIRRAVSAGAQFALATGRPPRWIAPVLEQLDLYPICVCANGAIVYDSATDTMLDVAALAPDTLCQVVEIATRGLAPFGGASFAVERSGDSAWADESELFLVSPDYVPAWVSEGHATAPLAQLCSHPAIKLLIRNEQLTSAQIFDVLAPLIPGELAHTTFSIPDGLVEVSAPGVTKARGVAYIAASIGVAAADVVAFGDMPNDCDMLRWAGFGVAMANAVPEVQEAADSVTRSNNDSGVAAVLERWF</sequence>
<dbReference type="GO" id="GO:0005829">
    <property type="term" value="C:cytosol"/>
    <property type="evidence" value="ECO:0007669"/>
    <property type="project" value="TreeGrafter"/>
</dbReference>
<dbReference type="RefSeq" id="WP_047241052.1">
    <property type="nucleotide sequence ID" value="NZ_CP011541.1"/>
</dbReference>
<dbReference type="Proteomes" id="UP000035368">
    <property type="component" value="Chromosome"/>
</dbReference>
<accession>A0A0G3GST5</accession>
<evidence type="ECO:0000313" key="1">
    <source>
        <dbReference type="EMBL" id="AKK04169.1"/>
    </source>
</evidence>
<dbReference type="AlphaFoldDB" id="A0A0G3GST5"/>
<dbReference type="InterPro" id="IPR023214">
    <property type="entry name" value="HAD_sf"/>
</dbReference>
<keyword evidence="1" id="KW-0378">Hydrolase</keyword>
<dbReference type="GO" id="GO:0016791">
    <property type="term" value="F:phosphatase activity"/>
    <property type="evidence" value="ECO:0007669"/>
    <property type="project" value="TreeGrafter"/>
</dbReference>
<dbReference type="SUPFAM" id="SSF56784">
    <property type="entry name" value="HAD-like"/>
    <property type="match status" value="1"/>
</dbReference>
<dbReference type="CDD" id="cd07516">
    <property type="entry name" value="HAD_Pase"/>
    <property type="match status" value="1"/>
</dbReference>
<dbReference type="STRING" id="1050174.CEPID_11705"/>
<dbReference type="EMBL" id="CP011541">
    <property type="protein sequence ID" value="AKK04169.1"/>
    <property type="molecule type" value="Genomic_DNA"/>
</dbReference>
<dbReference type="PATRIC" id="fig|1050174.4.peg.2363"/>
<protein>
    <submittedName>
        <fullName evidence="1">Putative HAD superfamily hydrolase</fullName>
    </submittedName>
</protein>